<feature type="compositionally biased region" description="Low complexity" evidence="1">
    <location>
        <begin position="89"/>
        <end position="103"/>
    </location>
</feature>
<feature type="compositionally biased region" description="Basic and acidic residues" evidence="1">
    <location>
        <begin position="32"/>
        <end position="46"/>
    </location>
</feature>
<comment type="caution">
    <text evidence="3">The sequence shown here is derived from an EMBL/GenBank/DDBJ whole genome shotgun (WGS) entry which is preliminary data.</text>
</comment>
<name>A0A7W9SZ16_9BACT</name>
<evidence type="ECO:0000256" key="1">
    <source>
        <dbReference type="SAM" id="MobiDB-lite"/>
    </source>
</evidence>
<feature type="region of interest" description="Disordered" evidence="1">
    <location>
        <begin position="61"/>
        <end position="144"/>
    </location>
</feature>
<feature type="compositionally biased region" description="Basic residues" evidence="1">
    <location>
        <begin position="104"/>
        <end position="120"/>
    </location>
</feature>
<evidence type="ECO:0000313" key="4">
    <source>
        <dbReference type="Proteomes" id="UP000532746"/>
    </source>
</evidence>
<gene>
    <name evidence="3" type="ORF">HNQ93_000329</name>
</gene>
<dbReference type="EMBL" id="JACHGG010000001">
    <property type="protein sequence ID" value="MBB6057499.1"/>
    <property type="molecule type" value="Genomic_DNA"/>
</dbReference>
<organism evidence="3 4">
    <name type="scientific">Hymenobacter luteus</name>
    <dbReference type="NCBI Taxonomy" id="1411122"/>
    <lineage>
        <taxon>Bacteria</taxon>
        <taxon>Pseudomonadati</taxon>
        <taxon>Bacteroidota</taxon>
        <taxon>Cytophagia</taxon>
        <taxon>Cytophagales</taxon>
        <taxon>Hymenobacteraceae</taxon>
        <taxon>Hymenobacter</taxon>
    </lineage>
</organism>
<feature type="signal peptide" evidence="2">
    <location>
        <begin position="1"/>
        <end position="15"/>
    </location>
</feature>
<feature type="compositionally biased region" description="Basic residues" evidence="1">
    <location>
        <begin position="128"/>
        <end position="144"/>
    </location>
</feature>
<keyword evidence="4" id="KW-1185">Reference proteome</keyword>
<accession>A0A7W9SZ16</accession>
<dbReference type="Proteomes" id="UP000532746">
    <property type="component" value="Unassembled WGS sequence"/>
</dbReference>
<keyword evidence="2" id="KW-0732">Signal</keyword>
<proteinExistence type="predicted"/>
<dbReference type="AlphaFoldDB" id="A0A7W9SZ16"/>
<feature type="chain" id="PRO_5031255119" evidence="2">
    <location>
        <begin position="16"/>
        <end position="144"/>
    </location>
</feature>
<evidence type="ECO:0000256" key="2">
    <source>
        <dbReference type="SAM" id="SignalP"/>
    </source>
</evidence>
<protein>
    <submittedName>
        <fullName evidence="3">Uncharacterized protein</fullName>
    </submittedName>
</protein>
<feature type="region of interest" description="Disordered" evidence="1">
    <location>
        <begin position="18"/>
        <end position="47"/>
    </location>
</feature>
<evidence type="ECO:0000313" key="3">
    <source>
        <dbReference type="EMBL" id="MBB6057499.1"/>
    </source>
</evidence>
<dbReference type="RefSeq" id="WP_183402250.1">
    <property type="nucleotide sequence ID" value="NZ_JACHGG010000001.1"/>
</dbReference>
<reference evidence="3 4" key="1">
    <citation type="submission" date="2020-08" db="EMBL/GenBank/DDBJ databases">
        <title>Genomic Encyclopedia of Type Strains, Phase IV (KMG-IV): sequencing the most valuable type-strain genomes for metagenomic binning, comparative biology and taxonomic classification.</title>
        <authorList>
            <person name="Goeker M."/>
        </authorList>
    </citation>
    <scope>NUCLEOTIDE SEQUENCE [LARGE SCALE GENOMIC DNA]</scope>
    <source>
        <strain evidence="3 4">DSM 26718</strain>
    </source>
</reference>
<sequence length="144" mass="15587">MVAAVLLLSGTTAWAQGDKKTTATTTPTQLPGEEKLSAQERAERDFLMPVRRKQAAALRATAEEAGVHQPAVEVTARNLEAPEEDKPATEAAEAKAAPAAVHRTSTRSYHRRSSPGRRRSSVSARGKTTAKKSTAKKKKTTRRR</sequence>